<dbReference type="Gene3D" id="3.30.1490.20">
    <property type="entry name" value="ATP-grasp fold, A domain"/>
    <property type="match status" value="1"/>
</dbReference>
<dbReference type="SUPFAM" id="SSF56059">
    <property type="entry name" value="Glutathione synthetase ATP-binding domain-like"/>
    <property type="match status" value="1"/>
</dbReference>
<name>A0A1G1X157_9BACT</name>
<dbReference type="InterPro" id="IPR005809">
    <property type="entry name" value="Succ_CoA_ligase-like_bsu"/>
</dbReference>
<dbReference type="GO" id="GO:0004775">
    <property type="term" value="F:succinate-CoA ligase (ADP-forming) activity"/>
    <property type="evidence" value="ECO:0007669"/>
    <property type="project" value="TreeGrafter"/>
</dbReference>
<dbReference type="InterPro" id="IPR013650">
    <property type="entry name" value="ATP-grasp_succ-CoA_synth-type"/>
</dbReference>
<dbReference type="GO" id="GO:0006104">
    <property type="term" value="P:succinyl-CoA metabolic process"/>
    <property type="evidence" value="ECO:0007669"/>
    <property type="project" value="TreeGrafter"/>
</dbReference>
<dbReference type="SUPFAM" id="SSF52210">
    <property type="entry name" value="Succinyl-CoA synthetase domains"/>
    <property type="match status" value="1"/>
</dbReference>
<evidence type="ECO:0000256" key="2">
    <source>
        <dbReference type="ARBA" id="ARBA00022741"/>
    </source>
</evidence>
<proteinExistence type="predicted"/>
<dbReference type="GO" id="GO:0005524">
    <property type="term" value="F:ATP binding"/>
    <property type="evidence" value="ECO:0007669"/>
    <property type="project" value="UniProtKB-UniRule"/>
</dbReference>
<gene>
    <name evidence="7" type="ORF">A3D99_03100</name>
</gene>
<keyword evidence="5" id="KW-0067">ATP-binding</keyword>
<comment type="catalytic activity">
    <reaction evidence="4">
        <text>oxaloacetate + acetyl-CoA + ADP + phosphate = citrate + ATP + CoA</text>
        <dbReference type="Rhea" id="RHEA:21160"/>
        <dbReference type="ChEBI" id="CHEBI:16452"/>
        <dbReference type="ChEBI" id="CHEBI:16947"/>
        <dbReference type="ChEBI" id="CHEBI:30616"/>
        <dbReference type="ChEBI" id="CHEBI:43474"/>
        <dbReference type="ChEBI" id="CHEBI:57287"/>
        <dbReference type="ChEBI" id="CHEBI:57288"/>
        <dbReference type="ChEBI" id="CHEBI:456216"/>
        <dbReference type="EC" id="2.3.3.8"/>
    </reaction>
</comment>
<dbReference type="GO" id="GO:0042709">
    <property type="term" value="C:succinate-CoA ligase complex"/>
    <property type="evidence" value="ECO:0007669"/>
    <property type="project" value="TreeGrafter"/>
</dbReference>
<dbReference type="InterPro" id="IPR013815">
    <property type="entry name" value="ATP_grasp_subdomain_1"/>
</dbReference>
<dbReference type="InterPro" id="IPR016102">
    <property type="entry name" value="Succinyl-CoA_synth-like"/>
</dbReference>
<dbReference type="AlphaFoldDB" id="A0A1G1X157"/>
<dbReference type="Gene3D" id="3.40.50.261">
    <property type="entry name" value="Succinyl-CoA synthetase domains"/>
    <property type="match status" value="1"/>
</dbReference>
<evidence type="ECO:0000259" key="6">
    <source>
        <dbReference type="PROSITE" id="PS50975"/>
    </source>
</evidence>
<feature type="domain" description="ATP-grasp" evidence="6">
    <location>
        <begin position="9"/>
        <end position="207"/>
    </location>
</feature>
<keyword evidence="3" id="KW-0012">Acyltransferase</keyword>
<comment type="caution">
    <text evidence="7">The sequence shown here is derived from an EMBL/GenBank/DDBJ whole genome shotgun (WGS) entry which is preliminary data.</text>
</comment>
<dbReference type="Pfam" id="PF08442">
    <property type="entry name" value="ATP-grasp_2"/>
    <property type="match status" value="1"/>
</dbReference>
<dbReference type="GO" id="GO:0003878">
    <property type="term" value="F:ATP citrate synthase activity"/>
    <property type="evidence" value="ECO:0007669"/>
    <property type="project" value="UniProtKB-EC"/>
</dbReference>
<dbReference type="PANTHER" id="PTHR11815">
    <property type="entry name" value="SUCCINYL-COA SYNTHETASE BETA CHAIN"/>
    <property type="match status" value="1"/>
</dbReference>
<evidence type="ECO:0000256" key="5">
    <source>
        <dbReference type="PROSITE-ProRule" id="PRU00409"/>
    </source>
</evidence>
<dbReference type="PROSITE" id="PS50975">
    <property type="entry name" value="ATP_GRASP"/>
    <property type="match status" value="1"/>
</dbReference>
<reference evidence="7 8" key="1">
    <citation type="journal article" date="2016" name="Nat. Commun.">
        <title>Thousands of microbial genomes shed light on interconnected biogeochemical processes in an aquifer system.</title>
        <authorList>
            <person name="Anantharaman K."/>
            <person name="Brown C.T."/>
            <person name="Hug L.A."/>
            <person name="Sharon I."/>
            <person name="Castelle C.J."/>
            <person name="Probst A.J."/>
            <person name="Thomas B.C."/>
            <person name="Singh A."/>
            <person name="Wilkins M.J."/>
            <person name="Karaoz U."/>
            <person name="Brodie E.L."/>
            <person name="Williams K.H."/>
            <person name="Hubbard S.S."/>
            <person name="Banfield J.F."/>
        </authorList>
    </citation>
    <scope>NUCLEOTIDE SEQUENCE [LARGE SCALE GENOMIC DNA]</scope>
</reference>
<dbReference type="EMBL" id="MHHR01000032">
    <property type="protein sequence ID" value="OGY33290.1"/>
    <property type="molecule type" value="Genomic_DNA"/>
</dbReference>
<evidence type="ECO:0000313" key="7">
    <source>
        <dbReference type="EMBL" id="OGY33290.1"/>
    </source>
</evidence>
<dbReference type="InterPro" id="IPR032263">
    <property type="entry name" value="Citrate-bd"/>
</dbReference>
<dbReference type="InterPro" id="IPR011761">
    <property type="entry name" value="ATP-grasp"/>
</dbReference>
<protein>
    <recommendedName>
        <fullName evidence="6">ATP-grasp domain-containing protein</fullName>
    </recommendedName>
</protein>
<evidence type="ECO:0000256" key="3">
    <source>
        <dbReference type="ARBA" id="ARBA00023315"/>
    </source>
</evidence>
<dbReference type="GO" id="GO:0006099">
    <property type="term" value="P:tricarboxylic acid cycle"/>
    <property type="evidence" value="ECO:0007669"/>
    <property type="project" value="InterPro"/>
</dbReference>
<dbReference type="Gene3D" id="3.30.470.20">
    <property type="entry name" value="ATP-grasp fold, B domain"/>
    <property type="match status" value="1"/>
</dbReference>
<organism evidence="7 8">
    <name type="scientific">Candidatus Andersenbacteria bacterium RIFCSPHIGHO2_12_FULL_45_11</name>
    <dbReference type="NCBI Taxonomy" id="1797281"/>
    <lineage>
        <taxon>Bacteria</taxon>
        <taxon>Candidatus Anderseniibacteriota</taxon>
    </lineage>
</organism>
<dbReference type="PIRSF" id="PIRSF001554">
    <property type="entry name" value="SucCS_beta"/>
    <property type="match status" value="1"/>
</dbReference>
<keyword evidence="3" id="KW-0808">Transferase</keyword>
<evidence type="ECO:0000256" key="4">
    <source>
        <dbReference type="ARBA" id="ARBA00047593"/>
    </source>
</evidence>
<dbReference type="GO" id="GO:0046872">
    <property type="term" value="F:metal ion binding"/>
    <property type="evidence" value="ECO:0007669"/>
    <property type="project" value="InterPro"/>
</dbReference>
<accession>A0A1G1X157</accession>
<sequence length="357" mass="38711">MNLLEHEGKELFKKYGIRIPTAALAVGQNAPAVLVGKFPLILKSQVPVGDRGRKGGIAIANNKKEFAAALARIKKTRIDGHLPESLLIEQAIEYKNERYISFSFSTSTRTPVLAISAKGGSGTSKATIIPLKAGQVLPPYIARDAIAKAGLIPNPALVQMVVRLSKLFYTEKALLAEINPLFELADGTYIAGDAKVILDDAITRPDFRPYADLGGDIAILASGGGASMINLDTLIKAGGKPANYVEYSGNPKSDVVKELTQEVLSQKGLKGCWVVGGTANFTDIYETMVGFIEGLRLVKPRPTYPIVIRRDGPRQKEAFEMLEKVKKGEKFNLHLFGPETSMSDSAKEIIRLAYKKV</sequence>
<dbReference type="PANTHER" id="PTHR11815:SF10">
    <property type="entry name" value="SUCCINATE--COA LIGASE [GDP-FORMING] SUBUNIT BETA, MITOCHONDRIAL"/>
    <property type="match status" value="1"/>
</dbReference>
<dbReference type="Pfam" id="PF16114">
    <property type="entry name" value="Citrate_bind"/>
    <property type="match status" value="1"/>
</dbReference>
<dbReference type="Proteomes" id="UP000177528">
    <property type="component" value="Unassembled WGS sequence"/>
</dbReference>
<keyword evidence="2 5" id="KW-0547">Nucleotide-binding</keyword>
<evidence type="ECO:0000313" key="8">
    <source>
        <dbReference type="Proteomes" id="UP000177528"/>
    </source>
</evidence>
<keyword evidence="1" id="KW-0436">Ligase</keyword>
<evidence type="ECO:0000256" key="1">
    <source>
        <dbReference type="ARBA" id="ARBA00022598"/>
    </source>
</evidence>